<dbReference type="Proteomes" id="UP001499990">
    <property type="component" value="Unassembled WGS sequence"/>
</dbReference>
<dbReference type="EMBL" id="BAAAYL010000001">
    <property type="protein sequence ID" value="GAA3377252.1"/>
    <property type="molecule type" value="Genomic_DNA"/>
</dbReference>
<accession>A0ABP6SHT7</accession>
<evidence type="ECO:0000313" key="3">
    <source>
        <dbReference type="Proteomes" id="UP001499990"/>
    </source>
</evidence>
<reference evidence="3" key="1">
    <citation type="journal article" date="2019" name="Int. J. Syst. Evol. Microbiol.">
        <title>The Global Catalogue of Microorganisms (GCM) 10K type strain sequencing project: providing services to taxonomists for standard genome sequencing and annotation.</title>
        <authorList>
            <consortium name="The Broad Institute Genomics Platform"/>
            <consortium name="The Broad Institute Genome Sequencing Center for Infectious Disease"/>
            <person name="Wu L."/>
            <person name="Ma J."/>
        </authorList>
    </citation>
    <scope>NUCLEOTIDE SEQUENCE [LARGE SCALE GENOMIC DNA]</scope>
    <source>
        <strain evidence="3">JCM 9651</strain>
    </source>
</reference>
<evidence type="ECO:0000256" key="1">
    <source>
        <dbReference type="SAM" id="MobiDB-lite"/>
    </source>
</evidence>
<protein>
    <recommendedName>
        <fullName evidence="4">Cysteine-rich CPCC domain-containing protein</fullName>
    </recommendedName>
</protein>
<feature type="compositionally biased region" description="Polar residues" evidence="1">
    <location>
        <begin position="96"/>
        <end position="111"/>
    </location>
</feature>
<feature type="region of interest" description="Disordered" evidence="1">
    <location>
        <begin position="75"/>
        <end position="111"/>
    </location>
</feature>
<comment type="caution">
    <text evidence="2">The sequence shown here is derived from an EMBL/GenBank/DDBJ whole genome shotgun (WGS) entry which is preliminary data.</text>
</comment>
<gene>
    <name evidence="2" type="ORF">GCM10020367_52210</name>
</gene>
<organism evidence="2 3">
    <name type="scientific">Streptomyces sannanensis</name>
    <dbReference type="NCBI Taxonomy" id="285536"/>
    <lineage>
        <taxon>Bacteria</taxon>
        <taxon>Bacillati</taxon>
        <taxon>Actinomycetota</taxon>
        <taxon>Actinomycetes</taxon>
        <taxon>Kitasatosporales</taxon>
        <taxon>Streptomycetaceae</taxon>
        <taxon>Streptomyces</taxon>
    </lineage>
</organism>
<name>A0ABP6SHT7_9ACTN</name>
<sequence>MSAASVVVYEDTYGSETAGFGADAGFCLKAVEHLLVMFTEARLRFGQAATRCEDCGSYMAVAGVCTHCDWEDPNYQPTERQPVSDEERARRMATPCTPSSDISTFMSPHDL</sequence>
<evidence type="ECO:0000313" key="2">
    <source>
        <dbReference type="EMBL" id="GAA3377252.1"/>
    </source>
</evidence>
<evidence type="ECO:0008006" key="4">
    <source>
        <dbReference type="Google" id="ProtNLM"/>
    </source>
</evidence>
<keyword evidence="3" id="KW-1185">Reference proteome</keyword>
<proteinExistence type="predicted"/>